<keyword evidence="3" id="KW-1185">Reference proteome</keyword>
<dbReference type="EMBL" id="SNZB01000002">
    <property type="protein sequence ID" value="TDR22341.1"/>
    <property type="molecule type" value="Genomic_DNA"/>
</dbReference>
<evidence type="ECO:0000259" key="1">
    <source>
        <dbReference type="Pfam" id="PF12680"/>
    </source>
</evidence>
<protein>
    <submittedName>
        <fullName evidence="2">SnoaL-like protein</fullName>
    </submittedName>
</protein>
<dbReference type="RefSeq" id="WP_099018992.1">
    <property type="nucleotide sequence ID" value="NZ_NIHB01000002.1"/>
</dbReference>
<dbReference type="Pfam" id="PF12680">
    <property type="entry name" value="SnoaL_2"/>
    <property type="match status" value="1"/>
</dbReference>
<evidence type="ECO:0000313" key="2">
    <source>
        <dbReference type="EMBL" id="TDR22341.1"/>
    </source>
</evidence>
<evidence type="ECO:0000313" key="3">
    <source>
        <dbReference type="Proteomes" id="UP000295724"/>
    </source>
</evidence>
<gene>
    <name evidence="2" type="ORF">C8D91_0829</name>
</gene>
<accession>A0A4V3DIJ9</accession>
<dbReference type="OrthoDB" id="1163083at2"/>
<dbReference type="Proteomes" id="UP000295724">
    <property type="component" value="Unassembled WGS sequence"/>
</dbReference>
<feature type="domain" description="SnoaL-like" evidence="1">
    <location>
        <begin position="11"/>
        <end position="105"/>
    </location>
</feature>
<sequence length="133" mass="15095">MTSQPIQQTIKNWHQLIKAADPEKLNELLADEVVFHSPVMHTPQAGKPLVKMYLTAAFHVLLPNQFQYLRQVLDDNQAVLEFQAEIDGLIINGVDMIACNDAGQITDFKVMLRPLKALNLVQQKMFELLQKQG</sequence>
<dbReference type="SUPFAM" id="SSF54427">
    <property type="entry name" value="NTF2-like"/>
    <property type="match status" value="1"/>
</dbReference>
<reference evidence="2 3" key="1">
    <citation type="submission" date="2019-03" db="EMBL/GenBank/DDBJ databases">
        <title>Genomic Encyclopedia of Type Strains, Phase IV (KMG-IV): sequencing the most valuable type-strain genomes for metagenomic binning, comparative biology and taxonomic classification.</title>
        <authorList>
            <person name="Goeker M."/>
        </authorList>
    </citation>
    <scope>NUCLEOTIDE SEQUENCE [LARGE SCALE GENOMIC DNA]</scope>
    <source>
        <strain evidence="2 3">DSM 25488</strain>
    </source>
</reference>
<comment type="caution">
    <text evidence="2">The sequence shown here is derived from an EMBL/GenBank/DDBJ whole genome shotgun (WGS) entry which is preliminary data.</text>
</comment>
<dbReference type="InterPro" id="IPR032710">
    <property type="entry name" value="NTF2-like_dom_sf"/>
</dbReference>
<proteinExistence type="predicted"/>
<organism evidence="2 3">
    <name type="scientific">Marinicella litoralis</name>
    <dbReference type="NCBI Taxonomy" id="644220"/>
    <lineage>
        <taxon>Bacteria</taxon>
        <taxon>Pseudomonadati</taxon>
        <taxon>Pseudomonadota</taxon>
        <taxon>Gammaproteobacteria</taxon>
        <taxon>Lysobacterales</taxon>
        <taxon>Marinicellaceae</taxon>
        <taxon>Marinicella</taxon>
    </lineage>
</organism>
<dbReference type="AlphaFoldDB" id="A0A4V3DIJ9"/>
<name>A0A4V3DIJ9_9GAMM</name>
<dbReference type="InterPro" id="IPR037401">
    <property type="entry name" value="SnoaL-like"/>
</dbReference>
<dbReference type="Gene3D" id="3.10.450.50">
    <property type="match status" value="1"/>
</dbReference>